<dbReference type="Pfam" id="PF07542">
    <property type="entry name" value="ATP12"/>
    <property type="match status" value="1"/>
</dbReference>
<sequence length="234" mass="25881">MTPSLKKRFWKDVTITQSDAGFGIQLDQHHLRTPEKAMFIVPTQALAEMVRDEWDAPEGKVDLSVMHATRITNATIDTITVNTQTVVDGIGEYGGTDLLCYRADSPEALVQRQAAAWDPILAWAAKELNAPLNVTTGVMYVAQPDQSVAQLKSKLQDMNPFQIAAMHDLVAISGSLVLALALVANHLTLEQAFAASRVDEHWQKEQWGADEDAEIKEAAKAKEFEFALKFYRAS</sequence>
<dbReference type="GO" id="GO:0043461">
    <property type="term" value="P:proton-transporting ATP synthase complex assembly"/>
    <property type="evidence" value="ECO:0007669"/>
    <property type="project" value="InterPro"/>
</dbReference>
<keyword evidence="3" id="KW-0143">Chaperone</keyword>
<name>A0A2G5K309_9RHOB</name>
<dbReference type="InterPro" id="IPR011419">
    <property type="entry name" value="ATP12_ATP_synth-F1-assembly"/>
</dbReference>
<dbReference type="Proteomes" id="UP000231516">
    <property type="component" value="Unassembled WGS sequence"/>
</dbReference>
<comment type="similarity">
    <text evidence="1">Belongs to the ATP12 family.</text>
</comment>
<evidence type="ECO:0000256" key="1">
    <source>
        <dbReference type="ARBA" id="ARBA00008231"/>
    </source>
</evidence>
<dbReference type="OrthoDB" id="9797825at2"/>
<keyword evidence="2" id="KW-0809">Transit peptide</keyword>
<comment type="caution">
    <text evidence="4">The sequence shown here is derived from an EMBL/GenBank/DDBJ whole genome shotgun (WGS) entry which is preliminary data.</text>
</comment>
<dbReference type="PANTHER" id="PTHR21013:SF10">
    <property type="entry name" value="ATP SYNTHASE MITOCHONDRIAL F1 COMPLEX ASSEMBLY FACTOR 2"/>
    <property type="match status" value="1"/>
</dbReference>
<organism evidence="4 5">
    <name type="scientific">Paramylibacter kogurei</name>
    <dbReference type="NCBI Taxonomy" id="1889778"/>
    <lineage>
        <taxon>Bacteria</taxon>
        <taxon>Pseudomonadati</taxon>
        <taxon>Pseudomonadota</taxon>
        <taxon>Alphaproteobacteria</taxon>
        <taxon>Rhodobacterales</taxon>
        <taxon>Paracoccaceae</taxon>
        <taxon>Paramylibacter</taxon>
    </lineage>
</organism>
<evidence type="ECO:0000256" key="3">
    <source>
        <dbReference type="ARBA" id="ARBA00023186"/>
    </source>
</evidence>
<protein>
    <recommendedName>
        <fullName evidence="6">ATPase</fullName>
    </recommendedName>
</protein>
<evidence type="ECO:0000313" key="4">
    <source>
        <dbReference type="EMBL" id="PIB23918.1"/>
    </source>
</evidence>
<keyword evidence="5" id="KW-1185">Reference proteome</keyword>
<accession>A0A2G5K309</accession>
<dbReference type="InterPro" id="IPR023335">
    <property type="entry name" value="ATP12_ortho_dom_sf"/>
</dbReference>
<gene>
    <name evidence="4" type="ORF">BFP76_01290</name>
</gene>
<dbReference type="RefSeq" id="WP_099592197.1">
    <property type="nucleotide sequence ID" value="NZ_MDGM01000012.1"/>
</dbReference>
<dbReference type="Gene3D" id="3.30.2180.10">
    <property type="entry name" value="ATP12-like"/>
    <property type="match status" value="1"/>
</dbReference>
<evidence type="ECO:0000256" key="2">
    <source>
        <dbReference type="ARBA" id="ARBA00022946"/>
    </source>
</evidence>
<dbReference type="PANTHER" id="PTHR21013">
    <property type="entry name" value="ATP SYNTHASE MITOCHONDRIAL F1 COMPLEX ASSEMBLY FACTOR 2/ATP12 PROTEIN, MITOCHONDRIAL PRECURSOR"/>
    <property type="match status" value="1"/>
</dbReference>
<reference evidence="4 5" key="1">
    <citation type="submission" date="2016-08" db="EMBL/GenBank/DDBJ databases">
        <title>Draft genome of Amylibacter sp. strain 4G11.</title>
        <authorList>
            <person name="Wong S.-K."/>
            <person name="Hamasaki K."/>
            <person name="Yoshizawa S."/>
        </authorList>
    </citation>
    <scope>NUCLEOTIDE SEQUENCE [LARGE SCALE GENOMIC DNA]</scope>
    <source>
        <strain evidence="4 5">4G11</strain>
    </source>
</reference>
<dbReference type="InterPro" id="IPR042272">
    <property type="entry name" value="ATP12_ATP_synth-F1-assembly_N"/>
</dbReference>
<dbReference type="EMBL" id="MDGM01000012">
    <property type="protein sequence ID" value="PIB23918.1"/>
    <property type="molecule type" value="Genomic_DNA"/>
</dbReference>
<dbReference type="SUPFAM" id="SSF160909">
    <property type="entry name" value="ATP12-like"/>
    <property type="match status" value="1"/>
</dbReference>
<dbReference type="AlphaFoldDB" id="A0A2G5K309"/>
<evidence type="ECO:0008006" key="6">
    <source>
        <dbReference type="Google" id="ProtNLM"/>
    </source>
</evidence>
<evidence type="ECO:0000313" key="5">
    <source>
        <dbReference type="Proteomes" id="UP000231516"/>
    </source>
</evidence>
<dbReference type="Gene3D" id="1.10.3580.10">
    <property type="entry name" value="ATP12 ATPase"/>
    <property type="match status" value="1"/>
</dbReference>
<proteinExistence type="inferred from homology"/>